<feature type="compositionally biased region" description="Basic and acidic residues" evidence="1">
    <location>
        <begin position="105"/>
        <end position="114"/>
    </location>
</feature>
<evidence type="ECO:0000313" key="2">
    <source>
        <dbReference type="EMBL" id="GAA1956905.1"/>
    </source>
</evidence>
<comment type="caution">
    <text evidence="2">The sequence shown here is derived from an EMBL/GenBank/DDBJ whole genome shotgun (WGS) entry which is preliminary data.</text>
</comment>
<gene>
    <name evidence="2" type="ORF">GCM10009838_11070</name>
</gene>
<protein>
    <submittedName>
        <fullName evidence="2">Uncharacterized protein</fullName>
    </submittedName>
</protein>
<feature type="region of interest" description="Disordered" evidence="1">
    <location>
        <begin position="1"/>
        <end position="20"/>
    </location>
</feature>
<evidence type="ECO:0000256" key="1">
    <source>
        <dbReference type="SAM" id="MobiDB-lite"/>
    </source>
</evidence>
<sequence>MEADGPVGQEQSGTDSRLVSPAAASLAICNSCGVSRSKLSGARRATASPAARSSARASSPRAVTPKASKLSVAARSGDRESVSRRRRLNHLPYASSNRARCSGQLDRRSRNAHR</sequence>
<evidence type="ECO:0000313" key="3">
    <source>
        <dbReference type="Proteomes" id="UP001499854"/>
    </source>
</evidence>
<accession>A0ABP5C2Y0</accession>
<dbReference type="Proteomes" id="UP001499854">
    <property type="component" value="Unassembled WGS sequence"/>
</dbReference>
<dbReference type="EMBL" id="BAAAQM010000004">
    <property type="protein sequence ID" value="GAA1956905.1"/>
    <property type="molecule type" value="Genomic_DNA"/>
</dbReference>
<reference evidence="3" key="1">
    <citation type="journal article" date="2019" name="Int. J. Syst. Evol. Microbiol.">
        <title>The Global Catalogue of Microorganisms (GCM) 10K type strain sequencing project: providing services to taxonomists for standard genome sequencing and annotation.</title>
        <authorList>
            <consortium name="The Broad Institute Genomics Platform"/>
            <consortium name="The Broad Institute Genome Sequencing Center for Infectious Disease"/>
            <person name="Wu L."/>
            <person name="Ma J."/>
        </authorList>
    </citation>
    <scope>NUCLEOTIDE SEQUENCE [LARGE SCALE GENOMIC DNA]</scope>
    <source>
        <strain evidence="3">JCM 16013</strain>
    </source>
</reference>
<organism evidence="2 3">
    <name type="scientific">Catenulispora subtropica</name>
    <dbReference type="NCBI Taxonomy" id="450798"/>
    <lineage>
        <taxon>Bacteria</taxon>
        <taxon>Bacillati</taxon>
        <taxon>Actinomycetota</taxon>
        <taxon>Actinomycetes</taxon>
        <taxon>Catenulisporales</taxon>
        <taxon>Catenulisporaceae</taxon>
        <taxon>Catenulispora</taxon>
    </lineage>
</organism>
<proteinExistence type="predicted"/>
<feature type="region of interest" description="Disordered" evidence="1">
    <location>
        <begin position="37"/>
        <end position="114"/>
    </location>
</feature>
<keyword evidence="3" id="KW-1185">Reference proteome</keyword>
<name>A0ABP5C2Y0_9ACTN</name>
<feature type="compositionally biased region" description="Low complexity" evidence="1">
    <location>
        <begin position="42"/>
        <end position="62"/>
    </location>
</feature>